<feature type="domain" description="DUF8128" evidence="1">
    <location>
        <begin position="22"/>
        <end position="335"/>
    </location>
</feature>
<protein>
    <recommendedName>
        <fullName evidence="1">DUF8128 domain-containing protein</fullName>
    </recommendedName>
</protein>
<sequence length="387" mass="43291">GGAFDAPDVAAKFRGGYKQRGFSFEIISMEGYIQFIIRTEQAFQDLVESAVYAQYPDAEVVAVEDYVGDIPDVYPNDTHDVWAADFGLAENDAYPIRNYHEFEHSISKDTVLKDPMGAFLESFSRIGPGEQMWFQIIIEPTGNSWKEKSIKKIKEIIGDSSAKSGGNKYLHALGEAPIKFLESVGDQVFTREASSGDAGKDKKDEPNQLRYLTPGQTKLVEAMEEKMTQIGFKTKMRGIYVARKEVFRPTRGVQALIGSMNQYNSPTANSIVPKFGVSASYFFKEPRIAYRKKLLMQAYKKRKLKVGANPFIMNVVELATVWHFPMSHVKTPNVQRVEARQSEPPTGLPIERVATPGMGGVVEAVPEKKKKEFVTDAYGYSGDMKFG</sequence>
<dbReference type="Pfam" id="PF26449">
    <property type="entry name" value="DUF8128"/>
    <property type="match status" value="1"/>
</dbReference>
<comment type="caution">
    <text evidence="2">The sequence shown here is derived from an EMBL/GenBank/DDBJ whole genome shotgun (WGS) entry which is preliminary data.</text>
</comment>
<feature type="non-terminal residue" evidence="2">
    <location>
        <position position="1"/>
    </location>
</feature>
<dbReference type="Proteomes" id="UP000229362">
    <property type="component" value="Unassembled WGS sequence"/>
</dbReference>
<dbReference type="EMBL" id="PFBZ01000116">
    <property type="protein sequence ID" value="PIT86515.1"/>
    <property type="molecule type" value="Genomic_DNA"/>
</dbReference>
<dbReference type="AlphaFoldDB" id="A0A2M6W1B5"/>
<organism evidence="2 3">
    <name type="scientific">Candidatus Magasanikbacteria bacterium CG10_big_fil_rev_8_21_14_0_10_43_6</name>
    <dbReference type="NCBI Taxonomy" id="1974650"/>
    <lineage>
        <taxon>Bacteria</taxon>
        <taxon>Candidatus Magasanikiibacteriota</taxon>
    </lineage>
</organism>
<gene>
    <name evidence="2" type="ORF">COU33_02715</name>
</gene>
<reference evidence="3" key="1">
    <citation type="submission" date="2017-09" db="EMBL/GenBank/DDBJ databases">
        <title>Depth-based differentiation of microbial function through sediment-hosted aquifers and enrichment of novel symbionts in the deep terrestrial subsurface.</title>
        <authorList>
            <person name="Probst A.J."/>
            <person name="Ladd B."/>
            <person name="Jarett J.K."/>
            <person name="Geller-Mcgrath D.E."/>
            <person name="Sieber C.M.K."/>
            <person name="Emerson J.B."/>
            <person name="Anantharaman K."/>
            <person name="Thomas B.C."/>
            <person name="Malmstrom R."/>
            <person name="Stieglmeier M."/>
            <person name="Klingl A."/>
            <person name="Woyke T."/>
            <person name="Ryan C.M."/>
            <person name="Banfield J.F."/>
        </authorList>
    </citation>
    <scope>NUCLEOTIDE SEQUENCE [LARGE SCALE GENOMIC DNA]</scope>
</reference>
<proteinExistence type="predicted"/>
<evidence type="ECO:0000259" key="1">
    <source>
        <dbReference type="Pfam" id="PF26449"/>
    </source>
</evidence>
<evidence type="ECO:0000313" key="3">
    <source>
        <dbReference type="Proteomes" id="UP000229362"/>
    </source>
</evidence>
<name>A0A2M6W1B5_9BACT</name>
<dbReference type="InterPro" id="IPR058441">
    <property type="entry name" value="DUF8128"/>
</dbReference>
<accession>A0A2M6W1B5</accession>
<evidence type="ECO:0000313" key="2">
    <source>
        <dbReference type="EMBL" id="PIT86515.1"/>
    </source>
</evidence>